<comment type="caution">
    <text evidence="2">The sequence shown here is derived from an EMBL/GenBank/DDBJ whole genome shotgun (WGS) entry which is preliminary data.</text>
</comment>
<dbReference type="AlphaFoldDB" id="A0A7X1F6G8"/>
<name>A0A7X1F6G8_9SPHN</name>
<organism evidence="2 3">
    <name type="scientific">Novosphingobium aerophilum</name>
    <dbReference type="NCBI Taxonomy" id="2839843"/>
    <lineage>
        <taxon>Bacteria</taxon>
        <taxon>Pseudomonadati</taxon>
        <taxon>Pseudomonadota</taxon>
        <taxon>Alphaproteobacteria</taxon>
        <taxon>Sphingomonadales</taxon>
        <taxon>Sphingomonadaceae</taxon>
        <taxon>Novosphingobium</taxon>
    </lineage>
</organism>
<protein>
    <submittedName>
        <fullName evidence="2">Uncharacterized protein</fullName>
    </submittedName>
</protein>
<evidence type="ECO:0000313" key="2">
    <source>
        <dbReference type="EMBL" id="MBC2651287.1"/>
    </source>
</evidence>
<reference evidence="2 3" key="1">
    <citation type="submission" date="2020-08" db="EMBL/GenBank/DDBJ databases">
        <title>The genome sequence of Novosphingobium flavum 4Y4.</title>
        <authorList>
            <person name="Liu Y."/>
        </authorList>
    </citation>
    <scope>NUCLEOTIDE SEQUENCE [LARGE SCALE GENOMIC DNA]</scope>
    <source>
        <strain evidence="2 3">4Y4</strain>
    </source>
</reference>
<dbReference type="RefSeq" id="WP_185682709.1">
    <property type="nucleotide sequence ID" value="NZ_JACLAU010000006.1"/>
</dbReference>
<keyword evidence="3" id="KW-1185">Reference proteome</keyword>
<proteinExistence type="predicted"/>
<sequence>MPDHSAQPRPVELIELAEAIRGLLARSDALGLPYVAIHLCNALESLEADAGPEDMPIDPDGAGDAGPLPG</sequence>
<feature type="compositionally biased region" description="Low complexity" evidence="1">
    <location>
        <begin position="58"/>
        <end position="70"/>
    </location>
</feature>
<evidence type="ECO:0000313" key="3">
    <source>
        <dbReference type="Proteomes" id="UP000520156"/>
    </source>
</evidence>
<feature type="region of interest" description="Disordered" evidence="1">
    <location>
        <begin position="49"/>
        <end position="70"/>
    </location>
</feature>
<dbReference type="Proteomes" id="UP000520156">
    <property type="component" value="Unassembled WGS sequence"/>
</dbReference>
<accession>A0A7X1F6G8</accession>
<gene>
    <name evidence="2" type="ORF">H7F49_06195</name>
</gene>
<dbReference type="EMBL" id="JACLAU010000006">
    <property type="protein sequence ID" value="MBC2651287.1"/>
    <property type="molecule type" value="Genomic_DNA"/>
</dbReference>
<evidence type="ECO:0000256" key="1">
    <source>
        <dbReference type="SAM" id="MobiDB-lite"/>
    </source>
</evidence>